<comment type="caution">
    <text evidence="4">The sequence shown here is derived from an EMBL/GenBank/DDBJ whole genome shotgun (WGS) entry which is preliminary data.</text>
</comment>
<accession>A0ABS3Q9S7</accession>
<feature type="compositionally biased region" description="Polar residues" evidence="1">
    <location>
        <begin position="282"/>
        <end position="292"/>
    </location>
</feature>
<dbReference type="SUPFAM" id="SSF56935">
    <property type="entry name" value="Porins"/>
    <property type="match status" value="1"/>
</dbReference>
<organism evidence="4 5">
    <name type="scientific">Hymenobacter negativus</name>
    <dbReference type="NCBI Taxonomy" id="2795026"/>
    <lineage>
        <taxon>Bacteria</taxon>
        <taxon>Pseudomonadati</taxon>
        <taxon>Bacteroidota</taxon>
        <taxon>Cytophagia</taxon>
        <taxon>Cytophagales</taxon>
        <taxon>Hymenobacteraceae</taxon>
        <taxon>Hymenobacter</taxon>
    </lineage>
</organism>
<dbReference type="Gene3D" id="2.60.40.1120">
    <property type="entry name" value="Carboxypeptidase-like, regulatory domain"/>
    <property type="match status" value="1"/>
</dbReference>
<keyword evidence="5" id="KW-1185">Reference proteome</keyword>
<sequence>MRLFFLLCLLVGLTAAGSRAQAPPPPGPGTVRGTLADSATGKAVREASVSLLLAHDSSYVAFGITDGDGRFFLPKVPLGQYVVLVSTLGYRPRLLPVVVTAAQPTPDVGTLRLGPLSHQLGEVVVTQERAPVDVHGDTLDFSARAFKTQPNAAVEALLKKLPGVEVARDGSIRAQGQAVSRVLVDGKPFFGDDPKLATRNLPADIIDRVQLYDQQHDQAAFSGIDDGNRQRTINLVTKRDKRKGWFGANGGGPGTTGRYQAKLGLNRFDNGRQISVLAQANNVNEPGISNNGGPALGDSGPDTQAPGGQPETQPTSITEAGEAGANYRDAWGKHAEVATSYLASRATVTTDQLIRRENVAGTTGPEASAPLIITQRLLDRPTTTGHRFNLRLDYFLDSLTSLRLTPYVWQQTTDLTRRNQQESTSGLRLLNQGQNQYDATFNSLNGGGNALLMRKFARLGRSFSANLNSTLSYTDGTAYNRATNTFFDTLGTASTQVLNQRTEQATPVHNHVLSLAYTEPLSLRTKLDIHYTGTDARTSSQRRTTDFTEATGQYDRPNPGLSNQFVSQYQAHRAGATLQKKRLHYTIGVGLDALRGDLAVHNETADTTIRRRFTTLLPNATFSYTGRHSRTVRLTYRTRLGLPTATQLQPVRDNANPLSVYVGNPSLRPEYVQSLAATYSQFDAATQRSVFGQLNGSRVDHRIVSATAFSPAGVQTTRPVNADGYYSLSGFLALGQRLATHKINLSLTTNAAFVQSPSFVNGALNTGRTWSLGQDAGINSAFNDELEFGLNANLTYQTATYSRLPAQNAAYLTQTLSANVFYQLPARFVVTSDLWLNNNTGRAAGFNQRIALWNVALARQFFANKQGELKLQVYDLLHQNRSVVRNTTETYVEDVRSRVLQQYFLLSFTYNLRQFGK</sequence>
<evidence type="ECO:0000256" key="1">
    <source>
        <dbReference type="SAM" id="MobiDB-lite"/>
    </source>
</evidence>
<reference evidence="4 5" key="1">
    <citation type="submission" date="2021-03" db="EMBL/GenBank/DDBJ databases">
        <authorList>
            <person name="Kim M.K."/>
        </authorList>
    </citation>
    <scope>NUCLEOTIDE SEQUENCE [LARGE SCALE GENOMIC DNA]</scope>
    <source>
        <strain evidence="4 5">BT442</strain>
    </source>
</reference>
<feature type="chain" id="PRO_5046464262" evidence="2">
    <location>
        <begin position="21"/>
        <end position="917"/>
    </location>
</feature>
<gene>
    <name evidence="4" type="ORF">J4E00_02960</name>
</gene>
<dbReference type="EMBL" id="JAGETZ010000001">
    <property type="protein sequence ID" value="MBO2007993.1"/>
    <property type="molecule type" value="Genomic_DNA"/>
</dbReference>
<keyword evidence="2" id="KW-0732">Signal</keyword>
<dbReference type="Proteomes" id="UP000664369">
    <property type="component" value="Unassembled WGS sequence"/>
</dbReference>
<dbReference type="Pfam" id="PF13620">
    <property type="entry name" value="CarboxypepD_reg"/>
    <property type="match status" value="1"/>
</dbReference>
<dbReference type="Pfam" id="PF14905">
    <property type="entry name" value="OMP_b-brl_3"/>
    <property type="match status" value="1"/>
</dbReference>
<dbReference type="RefSeq" id="WP_208173514.1">
    <property type="nucleotide sequence ID" value="NZ_JAGETZ010000001.1"/>
</dbReference>
<dbReference type="InterPro" id="IPR037066">
    <property type="entry name" value="Plug_dom_sf"/>
</dbReference>
<feature type="domain" description="Outer membrane protein beta-barrel" evidence="3">
    <location>
        <begin position="454"/>
        <end position="910"/>
    </location>
</feature>
<feature type="signal peptide" evidence="2">
    <location>
        <begin position="1"/>
        <end position="20"/>
    </location>
</feature>
<evidence type="ECO:0000259" key="3">
    <source>
        <dbReference type="Pfam" id="PF14905"/>
    </source>
</evidence>
<protein>
    <submittedName>
        <fullName evidence="4">Outer membrane beta-barrel protein</fullName>
    </submittedName>
</protein>
<evidence type="ECO:0000313" key="4">
    <source>
        <dbReference type="EMBL" id="MBO2007993.1"/>
    </source>
</evidence>
<dbReference type="SUPFAM" id="SSF49452">
    <property type="entry name" value="Starch-binding domain-like"/>
    <property type="match status" value="1"/>
</dbReference>
<dbReference type="Gene3D" id="2.170.130.10">
    <property type="entry name" value="TonB-dependent receptor, plug domain"/>
    <property type="match status" value="1"/>
</dbReference>
<feature type="region of interest" description="Disordered" evidence="1">
    <location>
        <begin position="282"/>
        <end position="316"/>
    </location>
</feature>
<evidence type="ECO:0000256" key="2">
    <source>
        <dbReference type="SAM" id="SignalP"/>
    </source>
</evidence>
<evidence type="ECO:0000313" key="5">
    <source>
        <dbReference type="Proteomes" id="UP000664369"/>
    </source>
</evidence>
<name>A0ABS3Q9S7_9BACT</name>
<dbReference type="InterPro" id="IPR013784">
    <property type="entry name" value="Carb-bd-like_fold"/>
</dbReference>
<dbReference type="InterPro" id="IPR041700">
    <property type="entry name" value="OMP_b-brl_3"/>
</dbReference>
<proteinExistence type="predicted"/>